<organism evidence="2 3">
    <name type="scientific">Candidatus Yanofskybacteria bacterium RIFCSPLOWO2_12_FULL_43_11b</name>
    <dbReference type="NCBI Taxonomy" id="1802710"/>
    <lineage>
        <taxon>Bacteria</taxon>
        <taxon>Candidatus Yanofskyibacteriota</taxon>
    </lineage>
</organism>
<name>A0A1F8H9W9_9BACT</name>
<reference evidence="2 3" key="1">
    <citation type="journal article" date="2016" name="Nat. Commun.">
        <title>Thousands of microbial genomes shed light on interconnected biogeochemical processes in an aquifer system.</title>
        <authorList>
            <person name="Anantharaman K."/>
            <person name="Brown C.T."/>
            <person name="Hug L.A."/>
            <person name="Sharon I."/>
            <person name="Castelle C.J."/>
            <person name="Probst A.J."/>
            <person name="Thomas B.C."/>
            <person name="Singh A."/>
            <person name="Wilkins M.J."/>
            <person name="Karaoz U."/>
            <person name="Brodie E.L."/>
            <person name="Williams K.H."/>
            <person name="Hubbard S.S."/>
            <person name="Banfield J.F."/>
        </authorList>
    </citation>
    <scope>NUCLEOTIDE SEQUENCE [LARGE SCALE GENOMIC DNA]</scope>
</reference>
<dbReference type="EMBL" id="MGKY01000001">
    <property type="protein sequence ID" value="OGN34397.1"/>
    <property type="molecule type" value="Genomic_DNA"/>
</dbReference>
<dbReference type="AlphaFoldDB" id="A0A1F8H9W9"/>
<evidence type="ECO:0000313" key="2">
    <source>
        <dbReference type="EMBL" id="OGN34397.1"/>
    </source>
</evidence>
<comment type="caution">
    <text evidence="2">The sequence shown here is derived from an EMBL/GenBank/DDBJ whole genome shotgun (WGS) entry which is preliminary data.</text>
</comment>
<gene>
    <name evidence="2" type="ORF">A3G51_03345</name>
</gene>
<dbReference type="Proteomes" id="UP000177745">
    <property type="component" value="Unassembled WGS sequence"/>
</dbReference>
<keyword evidence="1" id="KW-0472">Membrane</keyword>
<proteinExistence type="predicted"/>
<evidence type="ECO:0000256" key="1">
    <source>
        <dbReference type="SAM" id="Phobius"/>
    </source>
</evidence>
<keyword evidence="1" id="KW-0812">Transmembrane</keyword>
<feature type="transmembrane region" description="Helical" evidence="1">
    <location>
        <begin position="12"/>
        <end position="31"/>
    </location>
</feature>
<accession>A0A1F8H9W9</accession>
<keyword evidence="1" id="KW-1133">Transmembrane helix</keyword>
<protein>
    <submittedName>
        <fullName evidence="2">Uncharacterized protein</fullName>
    </submittedName>
</protein>
<evidence type="ECO:0000313" key="3">
    <source>
        <dbReference type="Proteomes" id="UP000177745"/>
    </source>
</evidence>
<sequence>MRKFLNNANPFGVFGGLLIIFAVLFFGYISFSESIQTEAAEKQRFQRQAQENPGGYTMVVICDTATGTLLYRTGSGIWGLPNGCQKNPQ</sequence>